<evidence type="ECO:0000313" key="6">
    <source>
        <dbReference type="EMBL" id="QEU87568.1"/>
    </source>
</evidence>
<proteinExistence type="inferred from homology"/>
<dbReference type="Pfam" id="PF00009">
    <property type="entry name" value="GTP_EFTU"/>
    <property type="match status" value="1"/>
</dbReference>
<keyword evidence="3" id="KW-0699">rRNA-binding</keyword>
<protein>
    <recommendedName>
        <fullName evidence="3">Large ribosomal subunit assembly factor BipA</fullName>
        <ecNumber evidence="3">3.6.5.-</ecNumber>
    </recommendedName>
    <alternativeName>
        <fullName evidence="3">GTP-binding protein BipA</fullName>
    </alternativeName>
</protein>
<name>A0ABX6AL70_STRVD</name>
<keyword evidence="2 3" id="KW-0342">GTP-binding</keyword>
<dbReference type="Gene3D" id="2.40.50.250">
    <property type="entry name" value="bipa protein"/>
    <property type="match status" value="1"/>
</dbReference>
<dbReference type="InterPro" id="IPR042116">
    <property type="entry name" value="TypA/BipA_C"/>
</dbReference>
<dbReference type="PRINTS" id="PR00315">
    <property type="entry name" value="ELONGATNFCT"/>
</dbReference>
<sequence>MAPSVTRHDIRNVAIVAHVDHGKTTIVDGMLKQAGAFAAHQLDQVDERMMDSNDLEREKGITILAKNTAVKYHPKDGGDPVTINIIDTPGHADFGGEVERALSMVDGVVLLVDSSEGPLPQTRFVLRKALQARLPIILCINKTDRPDARIDEVVNEAYDLFLDLDADEEQIEFPIVYACGRDGIASLTKPADGTVPADSTSLEPFFSTILQHIPAPTYDEEAPLQAHVTNLDADNFLGRIALLRVHQGELKKGQTVAWMKRDGSVQNVRISELMMTEALTRKPAEKAGPGDICAVAGIPDIMIGETLADPENPVPLPLITVDEPAISMTIGTNTSPLVGRGGSGKGADNKAAVKDRKVTARQVKDRLDRELIGNVSLRVLETERPDAWEVQGRGELALAILVEQMRREGFELTIGKPQVVTKEIDGKVHEPVERMTIDVPEEHMGAVTQLMGVRKGRMDNMSNHGSGWVRMEFVVPSRGLIGFRTEFLTQTRGTGIAHSIHEGHEPWFGTLTTRSNGSLVADRAGAVTAFAMTNLQERGVLFVEPGTEVYEGMIVGENSRSDDMDVNITKEKKLTNMRSSTADVTESIVPPRKLSLEQSLEFCRDDECVEVTPEAVRIRKVNLDARERARAASRAKHG</sequence>
<keyword evidence="3" id="KW-0690">Ribosome biogenesis</keyword>
<keyword evidence="3" id="KW-0378">Hydrolase</keyword>
<dbReference type="EMBL" id="CP023700">
    <property type="protein sequence ID" value="QEU87568.1"/>
    <property type="molecule type" value="Genomic_DNA"/>
</dbReference>
<dbReference type="NCBIfam" id="TIGR00231">
    <property type="entry name" value="small_GTP"/>
    <property type="match status" value="1"/>
</dbReference>
<dbReference type="InterPro" id="IPR035651">
    <property type="entry name" value="BipA_V"/>
</dbReference>
<dbReference type="Gene3D" id="3.30.70.240">
    <property type="match status" value="1"/>
</dbReference>
<keyword evidence="3" id="KW-0694">RNA-binding</keyword>
<dbReference type="InterPro" id="IPR009000">
    <property type="entry name" value="Transl_B-barrel_sf"/>
</dbReference>
<dbReference type="Gene3D" id="3.40.50.300">
    <property type="entry name" value="P-loop containing nucleotide triphosphate hydrolases"/>
    <property type="match status" value="1"/>
</dbReference>
<evidence type="ECO:0000256" key="4">
    <source>
        <dbReference type="SAM" id="MobiDB-lite"/>
    </source>
</evidence>
<dbReference type="PROSITE" id="PS51722">
    <property type="entry name" value="G_TR_2"/>
    <property type="match status" value="1"/>
</dbReference>
<keyword evidence="7" id="KW-1185">Reference proteome</keyword>
<reference evidence="6 7" key="1">
    <citation type="submission" date="2017-09" db="EMBL/GenBank/DDBJ databases">
        <authorList>
            <person name="Lee N."/>
            <person name="Cho B.-K."/>
        </authorList>
    </citation>
    <scope>NUCLEOTIDE SEQUENCE [LARGE SCALE GENOMIC DNA]</scope>
    <source>
        <strain evidence="6 7">ATCC 39115</strain>
    </source>
</reference>
<comment type="catalytic activity">
    <reaction evidence="3">
        <text>GTP + H2O = GDP + phosphate + H(+)</text>
        <dbReference type="Rhea" id="RHEA:19669"/>
        <dbReference type="ChEBI" id="CHEBI:15377"/>
        <dbReference type="ChEBI" id="CHEBI:15378"/>
        <dbReference type="ChEBI" id="CHEBI:37565"/>
        <dbReference type="ChEBI" id="CHEBI:43474"/>
        <dbReference type="ChEBI" id="CHEBI:58189"/>
    </reaction>
</comment>
<comment type="subcellular location">
    <subcellularLocation>
        <location evidence="3">Cytoplasm</location>
    </subcellularLocation>
    <text evidence="3">Binds to ribosomes.</text>
</comment>
<feature type="region of interest" description="Disordered" evidence="4">
    <location>
        <begin position="332"/>
        <end position="353"/>
    </location>
</feature>
<keyword evidence="3" id="KW-0963">Cytoplasm</keyword>
<dbReference type="PROSITE" id="PS00301">
    <property type="entry name" value="G_TR_1"/>
    <property type="match status" value="1"/>
</dbReference>
<evidence type="ECO:0000256" key="2">
    <source>
        <dbReference type="ARBA" id="ARBA00023134"/>
    </source>
</evidence>
<dbReference type="CDD" id="cd01891">
    <property type="entry name" value="TypA_BipA"/>
    <property type="match status" value="1"/>
</dbReference>
<accession>A0ABX6AL70</accession>
<evidence type="ECO:0000313" key="7">
    <source>
        <dbReference type="Proteomes" id="UP000327143"/>
    </source>
</evidence>
<organism evidence="6 7">
    <name type="scientific">Streptomyces viridosporus T7A</name>
    <dbReference type="NCBI Taxonomy" id="665577"/>
    <lineage>
        <taxon>Bacteria</taxon>
        <taxon>Bacillati</taxon>
        <taxon>Actinomycetota</taxon>
        <taxon>Actinomycetes</taxon>
        <taxon>Kitasatosporales</taxon>
        <taxon>Streptomycetaceae</taxon>
        <taxon>Streptomyces</taxon>
    </lineage>
</organism>
<dbReference type="InterPro" id="IPR004161">
    <property type="entry name" value="EFTu-like_2"/>
</dbReference>
<comment type="similarity">
    <text evidence="3">Belongs to the TRAFAC class translation factor GTPase superfamily. Classic translation factor GTPase family. BipA subfamily.</text>
</comment>
<comment type="subunit">
    <text evidence="3">Monomer.</text>
</comment>
<comment type="function">
    <text evidence="3">A 50S ribosomal subunit assembly protein with GTPase activity, required for 50S subunit assembly at low temperatures, may also play a role in translation. Binds GTP and analogs. Binds the 70S ribosome between the 30S and 50S subunits, in a similar position as ribosome-bound EF-G; it contacts a number of ribosomal proteins, both rRNAs and the A-site tRNA.</text>
</comment>
<dbReference type="NCBIfam" id="TIGR01394">
    <property type="entry name" value="TypA_BipA"/>
    <property type="match status" value="1"/>
</dbReference>
<dbReference type="Gene3D" id="2.40.30.10">
    <property type="entry name" value="Translation factors"/>
    <property type="match status" value="1"/>
</dbReference>
<dbReference type="InterPro" id="IPR000795">
    <property type="entry name" value="T_Tr_GTP-bd_dom"/>
</dbReference>
<evidence type="ECO:0000259" key="5">
    <source>
        <dbReference type="PROSITE" id="PS51722"/>
    </source>
</evidence>
<dbReference type="InterPro" id="IPR047042">
    <property type="entry name" value="BipA_II"/>
</dbReference>
<dbReference type="SUPFAM" id="SSF50447">
    <property type="entry name" value="Translation proteins"/>
    <property type="match status" value="1"/>
</dbReference>
<keyword evidence="1 3" id="KW-0547">Nucleotide-binding</keyword>
<dbReference type="Pfam" id="PF21018">
    <property type="entry name" value="BipA_C"/>
    <property type="match status" value="1"/>
</dbReference>
<dbReference type="InterPro" id="IPR047041">
    <property type="entry name" value="BipA_GTP-bd_dom"/>
</dbReference>
<evidence type="ECO:0000256" key="3">
    <source>
        <dbReference type="HAMAP-Rule" id="MF_00849"/>
    </source>
</evidence>
<dbReference type="EC" id="3.6.5.-" evidence="3"/>
<dbReference type="Pfam" id="PF00679">
    <property type="entry name" value="EFG_C"/>
    <property type="match status" value="1"/>
</dbReference>
<dbReference type="InterPro" id="IPR000640">
    <property type="entry name" value="EFG_V-like"/>
</dbReference>
<dbReference type="InterPro" id="IPR035647">
    <property type="entry name" value="EFG_III/V"/>
</dbReference>
<dbReference type="InterPro" id="IPR005225">
    <property type="entry name" value="Small_GTP-bd"/>
</dbReference>
<dbReference type="SUPFAM" id="SSF52540">
    <property type="entry name" value="P-loop containing nucleoside triphosphate hydrolases"/>
    <property type="match status" value="1"/>
</dbReference>
<dbReference type="InterPro" id="IPR027417">
    <property type="entry name" value="P-loop_NTPase"/>
</dbReference>
<dbReference type="HAMAP" id="MF_00849">
    <property type="entry name" value="BipA"/>
    <property type="match status" value="1"/>
</dbReference>
<feature type="binding site" evidence="3">
    <location>
        <begin position="20"/>
        <end position="25"/>
    </location>
    <ligand>
        <name>GTP</name>
        <dbReference type="ChEBI" id="CHEBI:37565"/>
    </ligand>
</feature>
<dbReference type="CDD" id="cd03710">
    <property type="entry name" value="BipA_TypA_C"/>
    <property type="match status" value="1"/>
</dbReference>
<dbReference type="Pfam" id="PF03144">
    <property type="entry name" value="GTP_EFTU_D2"/>
    <property type="match status" value="1"/>
</dbReference>
<dbReference type="PANTHER" id="PTHR42908:SF8">
    <property type="entry name" value="TR-TYPE G DOMAIN-CONTAINING PROTEIN"/>
    <property type="match status" value="1"/>
</dbReference>
<dbReference type="InterPro" id="IPR031157">
    <property type="entry name" value="G_TR_CS"/>
</dbReference>
<dbReference type="PANTHER" id="PTHR42908">
    <property type="entry name" value="TRANSLATION ELONGATION FACTOR-RELATED"/>
    <property type="match status" value="1"/>
</dbReference>
<gene>
    <name evidence="6" type="primary">typA</name>
    <name evidence="3" type="synonym">bipA</name>
    <name evidence="6" type="ORF">CP969_24960</name>
</gene>
<dbReference type="Proteomes" id="UP000327143">
    <property type="component" value="Chromosome"/>
</dbReference>
<dbReference type="RefSeq" id="WP_016824756.1">
    <property type="nucleotide sequence ID" value="NZ_CP023700.1"/>
</dbReference>
<dbReference type="InterPro" id="IPR048876">
    <property type="entry name" value="BipA_C"/>
</dbReference>
<dbReference type="SUPFAM" id="SSF54980">
    <property type="entry name" value="EF-G C-terminal domain-like"/>
    <property type="match status" value="2"/>
</dbReference>
<evidence type="ECO:0000256" key="1">
    <source>
        <dbReference type="ARBA" id="ARBA00022741"/>
    </source>
</evidence>
<dbReference type="InterPro" id="IPR006298">
    <property type="entry name" value="BipA"/>
</dbReference>
<keyword evidence="3" id="KW-0820">tRNA-binding</keyword>
<feature type="domain" description="Tr-type G" evidence="5">
    <location>
        <begin position="8"/>
        <end position="217"/>
    </location>
</feature>
<dbReference type="CDD" id="cd03691">
    <property type="entry name" value="BipA_TypA_II"/>
    <property type="match status" value="1"/>
</dbReference>
<feature type="binding site" evidence="3">
    <location>
        <begin position="141"/>
        <end position="144"/>
    </location>
    <ligand>
        <name>GTP</name>
        <dbReference type="ChEBI" id="CHEBI:37565"/>
    </ligand>
</feature>
<dbReference type="Gene3D" id="3.30.70.870">
    <property type="entry name" value="Elongation Factor G (Translational Gtpase), domain 3"/>
    <property type="match status" value="1"/>
</dbReference>